<dbReference type="Gene3D" id="2.130.10.10">
    <property type="entry name" value="YVTN repeat-like/Quinoprotein amine dehydrogenase"/>
    <property type="match status" value="3"/>
</dbReference>
<evidence type="ECO:0000256" key="13">
    <source>
        <dbReference type="ARBA" id="ARBA00022927"/>
    </source>
</evidence>
<evidence type="ECO:0000256" key="4">
    <source>
        <dbReference type="ARBA" id="ARBA00022448"/>
    </source>
</evidence>
<dbReference type="InterPro" id="IPR027417">
    <property type="entry name" value="P-loop_NTPase"/>
</dbReference>
<sequence>FYDILGVSPGCSPEELKKAYRKQALKFHPDKNPLEGDKFKKISLAYEVLSDPEKKSIYDEGGEAAIKNGGCGGAAGFHSPMDIFDLFFNGGFAGRKRERRGPNLIHSLSVTLEELYNGTQRKLALRKNIICDSCDGIGGKKGAVAKCAPCRGTGVITKVQKVAPGMVEQYEERCRNCRGLGETIDDKDKCKECNGRKTVRSRKIIVIDISKGSQDGMRYVIPGEGDQEPDVIPGDVVIVVEEAPHAVFKRKGSNLILDMQITLTEALLGFQKPIKTLDGRTIIISSYPGEVVKHGAVRCVLGEGMPITKSPKEKGRLIIQFFVTLPDAISIEGARELRKYLPTPAPTHVPDDAQDVELVDVRQDQQQQHGKHKPAYKEDDDDHVYMQRERSGFVQVGKKRWFFPSRFKQFASSLHSFEARADDTWVVTYPRSGTTWTQEMVWLISNNLDFVSANQIPLTQRFPFFEFHLFMHDEVKAEFLDENQHDKEKCKFIEKLSQPLHVELDQMKQPRFIKTHLPTSLLPPSIFKNKSKIIYVARNPSDVVVSYYHLNRLYRTQGYEGDFQKFYDYFEKDLTPWSPYWDHVKEGWAMKGEDNVLFMFYEDMKRNLPETIRRTAAFLNKTLSDEQVSLLCNHLDIKNFRHNKSVTCEELKQLGILKEGEQGFVRNGQVNGNTEELTEAVRHRIKEWSERSLVGSDLRFPDSRRGGEQGKMKKFTFKGVLDGFRSSVNQQTPGGGAVKSCIEQEIQETLRPEHFQLKKTFRHGFPFSPTALAFDPVQRILAVGDKSGSMRLLGKFGVDAHVKHEGESACAVNLIEFLVNEGSLVTATADDTLHLWNFRPKIPKVVQSLKFQRERITRLHLPIGTKWLYIGTEKGNTHIVHIDSFSLSGYVINWNKAIDPIRKTHPGAVVHLSDNPLDANKLLIGFESGQLVLWDMRGKCAEFRWLSQESLSSCSWHHEGKHFITSHTDGSLCTWPLKISPKPLTHHFPHAKTNKEGKTESCNSIHKVEVKTNRLGDQFTIFSGGLPTEKCNTKSHCITVMVQGKSTTVLEMEHSVIDFVTMCESPWSSDLQEPYAVAVLLHNDLVLIDLLTPGYPTFESPYSMDLHESPITCCTYLADCPSDLVPAFYSVGRSAATNRRSGYSEREWPINGGEWQPTSCSYSEIIVTGHQDGSIKFWDSSAGTLQVLYKLKTSKIFEKPRVRSLDLNEDDPLAISMLSLCAESRKLCVACNCGYVVLFKFRRAESTGDIVVLDIPFTMETLTEFDGSPECEFIPKSLPKPMDATENDKKNCSLLKVKSGQQRKPPGFQAQLVCASSWASGSVQITALTINSNYGLMAYGNEYGLTIVDIVKKCCVLNVCTQEIYGSVDPYSRTPRSPKRLENSQSKDDSLRSPSIDQCSREHIQLDQSGVQSITPTAVAPSNSLGCASHNATVDSGDGGGNVGYVADCKDTDVETGVDAICIVVDHTEGQQQHHSTAESVSGTLPPPPKAPPRTKRMSSTDASSKPINGLVSGGGGGIGSGTTSSSATTPNAVNSNIPLSMYERGMSISSAGSPSKRTGAGAGGSTTITGLTDSVRKSRSQDKLDNSFSRSRSSSMSSLENNAMEAVTCLAFADSYVKKSDPSMALPTAWLGTSLGSILTISLSVPEYDLRKANVVQAVPTGAMFRLKGSILSMSLLDCNGALIPYAFETWREDSKDGKEKRERTPTKTSSNKMSPTNPDGLCDRQFIVIASEKQAGVYALPSQNCVYRKKLVDFDFIVKAEIISMKDSVCLICYASNGHLMVFTLPSLKPLLEIDFLPLADLSFQTKCKQGVVDPMLSIWGQQLIVNEDSNVISRTFSFSNKGHGLYLVTPTEIQKFTVCQEFSHQYNNMLGDLYVPHDMPEAPKESFFKGLFGGGMRNLDREELFGESSGKANRSVAKHIPGPNASIQELGTRTSTATSEISKAHQLMLERGDKLSQLEERTERMANEAQQFSSSAHLLMNKYKDKKWYQL</sequence>
<keyword evidence="8" id="KW-0853">WD repeat</keyword>
<dbReference type="GO" id="GO:0019905">
    <property type="term" value="F:syntaxin binding"/>
    <property type="evidence" value="ECO:0007669"/>
    <property type="project" value="TreeGrafter"/>
</dbReference>
<dbReference type="EnsemblMetazoa" id="AALB006336-RA">
    <property type="protein sequence ID" value="AALB006336-PA"/>
    <property type="gene ID" value="AALB006336"/>
</dbReference>
<dbReference type="SUPFAM" id="SSF49493">
    <property type="entry name" value="HSP40/DnaJ peptide-binding domain"/>
    <property type="match status" value="2"/>
</dbReference>
<keyword evidence="6" id="KW-0268">Exocytosis</keyword>
<feature type="region of interest" description="Disordered" evidence="16">
    <location>
        <begin position="1371"/>
        <end position="1396"/>
    </location>
</feature>
<dbReference type="InterPro" id="IPR001305">
    <property type="entry name" value="HSP_DnaJ_Cys-rich_dom"/>
</dbReference>
<dbReference type="SUPFAM" id="SSF46565">
    <property type="entry name" value="Chaperone J-domain"/>
    <property type="match status" value="1"/>
</dbReference>
<feature type="compositionally biased region" description="Low complexity" evidence="16">
    <location>
        <begin position="1588"/>
        <end position="1598"/>
    </location>
</feature>
<evidence type="ECO:0000256" key="3">
    <source>
        <dbReference type="ARBA" id="ARBA00008070"/>
    </source>
</evidence>
<dbReference type="InterPro" id="IPR036869">
    <property type="entry name" value="J_dom_sf"/>
</dbReference>
<comment type="similarity">
    <text evidence="3">Belongs to the WD repeat L(2)GL family.</text>
</comment>
<dbReference type="GO" id="GO:0009408">
    <property type="term" value="P:response to heat"/>
    <property type="evidence" value="ECO:0007669"/>
    <property type="project" value="InterPro"/>
</dbReference>
<dbReference type="Gene3D" id="2.60.260.20">
    <property type="entry name" value="Urease metallochaperone UreE, N-terminal domain"/>
    <property type="match status" value="2"/>
</dbReference>
<reference evidence="17 18" key="1">
    <citation type="journal article" date="2017" name="G3 (Bethesda)">
        <title>The Physical Genome Mapping of Anopheles albimanus Corrected Scaffold Misassemblies and Identified Interarm Rearrangements in Genus Anopheles.</title>
        <authorList>
            <person name="Artemov G.N."/>
            <person name="Peery A.N."/>
            <person name="Jiang X."/>
            <person name="Tu Z."/>
            <person name="Stegniy V.N."/>
            <person name="Sharakhova M.V."/>
            <person name="Sharakhov I.V."/>
        </authorList>
    </citation>
    <scope>NUCLEOTIDE SEQUENCE [LARGE SCALE GENOMIC DNA]</scope>
    <source>
        <strain evidence="17 18">ALBI9_A</strain>
    </source>
</reference>
<dbReference type="Gene3D" id="2.10.230.10">
    <property type="entry name" value="Heat shock protein DnaJ, cysteine-rich domain"/>
    <property type="match status" value="1"/>
</dbReference>
<dbReference type="GO" id="GO:0005886">
    <property type="term" value="C:plasma membrane"/>
    <property type="evidence" value="ECO:0007669"/>
    <property type="project" value="UniProtKB-SubCell"/>
</dbReference>
<dbReference type="Proteomes" id="UP000069272">
    <property type="component" value="Chromosome X"/>
</dbReference>
<dbReference type="InterPro" id="IPR000863">
    <property type="entry name" value="Sulfotransferase_dom"/>
</dbReference>
<dbReference type="PROSITE" id="PS50076">
    <property type="entry name" value="DNAJ_2"/>
    <property type="match status" value="1"/>
</dbReference>
<evidence type="ECO:0000256" key="14">
    <source>
        <dbReference type="ARBA" id="ARBA00023054"/>
    </source>
</evidence>
<evidence type="ECO:0000256" key="11">
    <source>
        <dbReference type="ARBA" id="ARBA00022771"/>
    </source>
</evidence>
<dbReference type="Pfam" id="PF08366">
    <property type="entry name" value="LLGL"/>
    <property type="match status" value="1"/>
</dbReference>
<dbReference type="Pfam" id="PF00957">
    <property type="entry name" value="Synaptobrevin"/>
    <property type="match status" value="1"/>
</dbReference>
<dbReference type="STRING" id="7167.A0A182FIJ1"/>
<dbReference type="GO" id="GO:0006893">
    <property type="term" value="P:Golgi to plasma membrane transport"/>
    <property type="evidence" value="ECO:0007669"/>
    <property type="project" value="TreeGrafter"/>
</dbReference>
<dbReference type="InterPro" id="IPR018253">
    <property type="entry name" value="DnaJ_domain_CS"/>
</dbReference>
<dbReference type="PROSITE" id="PS50892">
    <property type="entry name" value="V_SNARE"/>
    <property type="match status" value="1"/>
</dbReference>
<dbReference type="SMART" id="SM00320">
    <property type="entry name" value="WD40"/>
    <property type="match status" value="6"/>
</dbReference>
<dbReference type="InterPro" id="IPR015943">
    <property type="entry name" value="WD40/YVTN_repeat-like_dom_sf"/>
</dbReference>
<keyword evidence="14" id="KW-0175">Coiled coil</keyword>
<name>A0A182FIJ1_ANOAL</name>
<evidence type="ECO:0000256" key="1">
    <source>
        <dbReference type="ARBA" id="ARBA00004202"/>
    </source>
</evidence>
<dbReference type="Gene3D" id="3.40.50.300">
    <property type="entry name" value="P-loop containing nucleotide triphosphate hydrolases"/>
    <property type="match status" value="1"/>
</dbReference>
<feature type="compositionally biased region" description="Polar residues" evidence="16">
    <location>
        <begin position="1470"/>
        <end position="1483"/>
    </location>
</feature>
<keyword evidence="5" id="KW-1003">Cell membrane</keyword>
<dbReference type="Gene3D" id="1.10.287.110">
    <property type="entry name" value="DnaJ domain"/>
    <property type="match status" value="1"/>
</dbReference>
<feature type="compositionally biased region" description="Polar residues" evidence="16">
    <location>
        <begin position="1708"/>
        <end position="1719"/>
    </location>
</feature>
<evidence type="ECO:0000256" key="2">
    <source>
        <dbReference type="ARBA" id="ARBA00004496"/>
    </source>
</evidence>
<evidence type="ECO:0000256" key="12">
    <source>
        <dbReference type="ARBA" id="ARBA00022833"/>
    </source>
</evidence>
<dbReference type="FunFam" id="1.20.5.110:FF:000001">
    <property type="entry name" value="syntaxin-binding protein 5 isoform X1"/>
    <property type="match status" value="1"/>
</dbReference>
<dbReference type="CDD" id="cd15873">
    <property type="entry name" value="R-SNARE_STXBP5_6"/>
    <property type="match status" value="1"/>
</dbReference>
<dbReference type="InterPro" id="IPR008971">
    <property type="entry name" value="HSP40/DnaJ_pept-bd"/>
</dbReference>
<proteinExistence type="inferred from homology"/>
<dbReference type="Pfam" id="PF00226">
    <property type="entry name" value="DnaJ"/>
    <property type="match status" value="1"/>
</dbReference>
<dbReference type="GO" id="GO:0006457">
    <property type="term" value="P:protein folding"/>
    <property type="evidence" value="ECO:0007669"/>
    <property type="project" value="InterPro"/>
</dbReference>
<dbReference type="SMART" id="SM00271">
    <property type="entry name" value="DnaJ"/>
    <property type="match status" value="1"/>
</dbReference>
<dbReference type="GO" id="GO:0031201">
    <property type="term" value="C:SNARE complex"/>
    <property type="evidence" value="ECO:0007669"/>
    <property type="project" value="TreeGrafter"/>
</dbReference>
<dbReference type="Pfam" id="PF00684">
    <property type="entry name" value="DnaJ_CXXCXGXG"/>
    <property type="match status" value="1"/>
</dbReference>
<dbReference type="PROSITE" id="PS00636">
    <property type="entry name" value="DNAJ_1"/>
    <property type="match status" value="1"/>
</dbReference>
<dbReference type="Pfam" id="PF01556">
    <property type="entry name" value="DnaJ_C"/>
    <property type="match status" value="1"/>
</dbReference>
<evidence type="ECO:0000256" key="15">
    <source>
        <dbReference type="ARBA" id="ARBA00023136"/>
    </source>
</evidence>
<dbReference type="InterPro" id="IPR013577">
    <property type="entry name" value="LLGL2"/>
</dbReference>
<reference evidence="17" key="2">
    <citation type="submission" date="2022-08" db="UniProtKB">
        <authorList>
            <consortium name="EnsemblMetazoa"/>
        </authorList>
    </citation>
    <scope>IDENTIFICATION</scope>
    <source>
        <strain evidence="17">STECLA/ALBI9_A</strain>
    </source>
</reference>
<dbReference type="GO" id="GO:0005096">
    <property type="term" value="F:GTPase activator activity"/>
    <property type="evidence" value="ECO:0007669"/>
    <property type="project" value="TreeGrafter"/>
</dbReference>
<dbReference type="CDD" id="cd10747">
    <property type="entry name" value="DnaJ_C"/>
    <property type="match status" value="1"/>
</dbReference>
<dbReference type="HAMAP" id="MF_01152">
    <property type="entry name" value="DnaJ"/>
    <property type="match status" value="1"/>
</dbReference>
<feature type="compositionally biased region" description="Polar residues" evidence="16">
    <location>
        <begin position="1498"/>
        <end position="1507"/>
    </location>
</feature>
<dbReference type="InterPro" id="IPR036322">
    <property type="entry name" value="WD40_repeat_dom_sf"/>
</dbReference>
<dbReference type="FunFam" id="2.10.230.10:FF:000001">
    <property type="entry name" value="DnaJ subfamily A member 2"/>
    <property type="match status" value="1"/>
</dbReference>
<keyword evidence="12" id="KW-0862">Zinc</keyword>
<dbReference type="InterPro" id="IPR012724">
    <property type="entry name" value="DnaJ"/>
</dbReference>
<dbReference type="FunFam" id="2.130.10.10:FF:001702">
    <property type="entry name" value="AGAP000009-PB"/>
    <property type="match status" value="1"/>
</dbReference>
<dbReference type="GO" id="GO:0006887">
    <property type="term" value="P:exocytosis"/>
    <property type="evidence" value="ECO:0007669"/>
    <property type="project" value="UniProtKB-KW"/>
</dbReference>
<dbReference type="InterPro" id="IPR001623">
    <property type="entry name" value="DnaJ_domain"/>
</dbReference>
<feature type="region of interest" description="Disordered" evidence="16">
    <location>
        <begin position="1696"/>
        <end position="1719"/>
    </location>
</feature>
<dbReference type="GO" id="GO:0008146">
    <property type="term" value="F:sulfotransferase activity"/>
    <property type="evidence" value="ECO:0007669"/>
    <property type="project" value="InterPro"/>
</dbReference>
<keyword evidence="18" id="KW-1185">Reference proteome</keyword>
<accession>A0A182FIJ1</accession>
<evidence type="ECO:0000256" key="6">
    <source>
        <dbReference type="ARBA" id="ARBA00022483"/>
    </source>
</evidence>
<dbReference type="PRINTS" id="PR00625">
    <property type="entry name" value="JDOMAIN"/>
</dbReference>
<evidence type="ECO:0000256" key="10">
    <source>
        <dbReference type="ARBA" id="ARBA00022737"/>
    </source>
</evidence>
<feature type="compositionally biased region" description="Basic and acidic residues" evidence="16">
    <location>
        <begin position="1696"/>
        <end position="1707"/>
    </location>
</feature>
<comment type="subcellular location">
    <subcellularLocation>
        <location evidence="1">Cell membrane</location>
        <topology evidence="1">Peripheral membrane protein</topology>
    </subcellularLocation>
    <subcellularLocation>
        <location evidence="2">Cytoplasm</location>
    </subcellularLocation>
</comment>
<dbReference type="CDD" id="cd06257">
    <property type="entry name" value="DnaJ"/>
    <property type="match status" value="1"/>
</dbReference>
<dbReference type="Gene3D" id="1.20.5.110">
    <property type="match status" value="1"/>
</dbReference>
<dbReference type="PANTHER" id="PTHR10241:SF25">
    <property type="entry name" value="TOMOSYN, ISOFORM C"/>
    <property type="match status" value="1"/>
</dbReference>
<feature type="region of interest" description="Disordered" evidence="16">
    <location>
        <begin position="1547"/>
        <end position="1598"/>
    </location>
</feature>
<dbReference type="VEuPathDB" id="VectorBase:AALB20_030071"/>
<dbReference type="GO" id="GO:0045159">
    <property type="term" value="F:myosin II binding"/>
    <property type="evidence" value="ECO:0007669"/>
    <property type="project" value="TreeGrafter"/>
</dbReference>
<evidence type="ECO:0000256" key="16">
    <source>
        <dbReference type="SAM" id="MobiDB-lite"/>
    </source>
</evidence>
<dbReference type="VEuPathDB" id="VectorBase:AALB20_033297"/>
<dbReference type="SUPFAM" id="SSF50978">
    <property type="entry name" value="WD40 repeat-like"/>
    <property type="match status" value="1"/>
</dbReference>
<evidence type="ECO:0000313" key="17">
    <source>
        <dbReference type="EnsemblMetazoa" id="AALB006336-PA"/>
    </source>
</evidence>
<dbReference type="InterPro" id="IPR001680">
    <property type="entry name" value="WD40_rpt"/>
</dbReference>
<evidence type="ECO:0000256" key="8">
    <source>
        <dbReference type="ARBA" id="ARBA00022574"/>
    </source>
</evidence>
<keyword evidence="11" id="KW-0863">Zinc-finger</keyword>
<dbReference type="InterPro" id="IPR002939">
    <property type="entry name" value="DnaJ_C"/>
</dbReference>
<evidence type="ECO:0000313" key="18">
    <source>
        <dbReference type="Proteomes" id="UP000069272"/>
    </source>
</evidence>
<dbReference type="FunFam" id="2.60.260.20:FF:000003">
    <property type="entry name" value="DnaJ subfamily A member 2"/>
    <property type="match status" value="1"/>
</dbReference>
<keyword evidence="9" id="KW-0479">Metal-binding</keyword>
<keyword evidence="10" id="KW-0677">Repeat</keyword>
<protein>
    <submittedName>
        <fullName evidence="17">Uncharacterized protein</fullName>
    </submittedName>
</protein>
<dbReference type="InterPro" id="IPR042855">
    <property type="entry name" value="V_SNARE_CC"/>
</dbReference>
<feature type="compositionally biased region" description="Polar residues" evidence="16">
    <location>
        <begin position="1548"/>
        <end position="1557"/>
    </location>
</feature>
<dbReference type="PROSITE" id="PS51188">
    <property type="entry name" value="ZF_CR"/>
    <property type="match status" value="1"/>
</dbReference>
<dbReference type="GO" id="GO:0051082">
    <property type="term" value="F:unfolded protein binding"/>
    <property type="evidence" value="ECO:0007669"/>
    <property type="project" value="InterPro"/>
</dbReference>
<keyword evidence="13" id="KW-0653">Protein transport</keyword>
<feature type="compositionally biased region" description="Basic and acidic residues" evidence="16">
    <location>
        <begin position="1379"/>
        <end position="1391"/>
    </location>
</feature>
<dbReference type="PRINTS" id="PR00962">
    <property type="entry name" value="LETHAL2GIANT"/>
</dbReference>
<evidence type="ECO:0000256" key="7">
    <source>
        <dbReference type="ARBA" id="ARBA00022490"/>
    </source>
</evidence>
<dbReference type="CDD" id="cd10719">
    <property type="entry name" value="DnaJ_zf"/>
    <property type="match status" value="1"/>
</dbReference>
<dbReference type="GO" id="GO:0031072">
    <property type="term" value="F:heat shock protein binding"/>
    <property type="evidence" value="ECO:0007669"/>
    <property type="project" value="InterPro"/>
</dbReference>
<feature type="region of interest" description="Disordered" evidence="16">
    <location>
        <begin position="1469"/>
        <end position="1533"/>
    </location>
</feature>
<dbReference type="GO" id="GO:0015031">
    <property type="term" value="P:protein transport"/>
    <property type="evidence" value="ECO:0007669"/>
    <property type="project" value="UniProtKB-KW"/>
</dbReference>
<organism evidence="17 18">
    <name type="scientific">Anopheles albimanus</name>
    <name type="common">New world malaria mosquito</name>
    <dbReference type="NCBI Taxonomy" id="7167"/>
    <lineage>
        <taxon>Eukaryota</taxon>
        <taxon>Metazoa</taxon>
        <taxon>Ecdysozoa</taxon>
        <taxon>Arthropoda</taxon>
        <taxon>Hexapoda</taxon>
        <taxon>Insecta</taxon>
        <taxon>Pterygota</taxon>
        <taxon>Neoptera</taxon>
        <taxon>Endopterygota</taxon>
        <taxon>Diptera</taxon>
        <taxon>Nematocera</taxon>
        <taxon>Culicoidea</taxon>
        <taxon>Culicidae</taxon>
        <taxon>Anophelinae</taxon>
        <taxon>Anopheles</taxon>
    </lineage>
</organism>
<dbReference type="SUPFAM" id="SSF52540">
    <property type="entry name" value="P-loop containing nucleoside triphosphate hydrolases"/>
    <property type="match status" value="1"/>
</dbReference>
<dbReference type="SUPFAM" id="SSF57938">
    <property type="entry name" value="DnaJ/Hsp40 cysteine-rich domain"/>
    <property type="match status" value="1"/>
</dbReference>
<feature type="compositionally biased region" description="Basic and acidic residues" evidence="16">
    <location>
        <begin position="1575"/>
        <end position="1586"/>
    </location>
</feature>
<feature type="compositionally biased region" description="Gly residues" evidence="16">
    <location>
        <begin position="1512"/>
        <end position="1521"/>
    </location>
</feature>
<dbReference type="PANTHER" id="PTHR10241">
    <property type="entry name" value="LETHAL 2 GIANT LARVAE PROTEIN"/>
    <property type="match status" value="1"/>
</dbReference>
<keyword evidence="4" id="KW-0813">Transport</keyword>
<dbReference type="VEuPathDB" id="VectorBase:AALB006336"/>
<keyword evidence="7" id="KW-0963">Cytoplasm</keyword>
<dbReference type="Pfam" id="PF00685">
    <property type="entry name" value="Sulfotransfer_1"/>
    <property type="match status" value="1"/>
</dbReference>
<dbReference type="InterPro" id="IPR036410">
    <property type="entry name" value="HSP_DnaJ_Cys-rich_dom_sf"/>
</dbReference>
<keyword evidence="15" id="KW-0472">Membrane</keyword>
<dbReference type="GO" id="GO:0005524">
    <property type="term" value="F:ATP binding"/>
    <property type="evidence" value="ECO:0007669"/>
    <property type="project" value="InterPro"/>
</dbReference>
<evidence type="ECO:0000256" key="5">
    <source>
        <dbReference type="ARBA" id="ARBA00022475"/>
    </source>
</evidence>
<dbReference type="VEuPathDB" id="VectorBase:AALB20_036738"/>
<dbReference type="SUPFAM" id="SSF58038">
    <property type="entry name" value="SNARE fusion complex"/>
    <property type="match status" value="1"/>
</dbReference>
<dbReference type="InterPro" id="IPR000664">
    <property type="entry name" value="Lethal2_giant"/>
</dbReference>
<dbReference type="GO" id="GO:0008270">
    <property type="term" value="F:zinc ion binding"/>
    <property type="evidence" value="ECO:0007669"/>
    <property type="project" value="UniProtKB-KW"/>
</dbReference>
<evidence type="ECO:0000256" key="9">
    <source>
        <dbReference type="ARBA" id="ARBA00022723"/>
    </source>
</evidence>